<dbReference type="PANTHER" id="PTHR43884">
    <property type="entry name" value="ACYL-COA DEHYDROGENASE"/>
    <property type="match status" value="1"/>
</dbReference>
<dbReference type="Gene3D" id="1.20.140.10">
    <property type="entry name" value="Butyryl-CoA Dehydrogenase, subunit A, domain 3"/>
    <property type="match status" value="1"/>
</dbReference>
<dbReference type="Pfam" id="PF02771">
    <property type="entry name" value="Acyl-CoA_dh_N"/>
    <property type="match status" value="1"/>
</dbReference>
<reference evidence="9" key="1">
    <citation type="submission" date="2016-10" db="EMBL/GenBank/DDBJ databases">
        <authorList>
            <person name="Varghese N."/>
            <person name="Submissions S."/>
        </authorList>
    </citation>
    <scope>NUCLEOTIDE SEQUENCE [LARGE SCALE GENOMIC DNA]</scope>
    <source>
        <strain evidence="9">DSM 28453</strain>
    </source>
</reference>
<dbReference type="Proteomes" id="UP000198851">
    <property type="component" value="Unassembled WGS sequence"/>
</dbReference>
<dbReference type="InterPro" id="IPR037069">
    <property type="entry name" value="AcylCoA_DH/ox_N_sf"/>
</dbReference>
<accession>A0A1I4E924</accession>
<evidence type="ECO:0000259" key="7">
    <source>
        <dbReference type="Pfam" id="PF02771"/>
    </source>
</evidence>
<comment type="cofactor">
    <cofactor evidence="1">
        <name>FAD</name>
        <dbReference type="ChEBI" id="CHEBI:57692"/>
    </cofactor>
</comment>
<dbReference type="Gene3D" id="2.40.110.10">
    <property type="entry name" value="Butyryl-CoA Dehydrogenase, subunit A, domain 2"/>
    <property type="match status" value="1"/>
</dbReference>
<evidence type="ECO:0000313" key="8">
    <source>
        <dbReference type="EMBL" id="SFL01087.1"/>
    </source>
</evidence>
<dbReference type="InterPro" id="IPR046373">
    <property type="entry name" value="Acyl-CoA_Oxase/DH_mid-dom_sf"/>
</dbReference>
<keyword evidence="3" id="KW-0285">Flavoprotein</keyword>
<keyword evidence="9" id="KW-1185">Reference proteome</keyword>
<evidence type="ECO:0000313" key="9">
    <source>
        <dbReference type="Proteomes" id="UP000198851"/>
    </source>
</evidence>
<keyword evidence="5" id="KW-0560">Oxidoreductase</keyword>
<organism evidence="8 9">
    <name type="scientific">Shimia haliotis</name>
    <dbReference type="NCBI Taxonomy" id="1280847"/>
    <lineage>
        <taxon>Bacteria</taxon>
        <taxon>Pseudomonadati</taxon>
        <taxon>Pseudomonadota</taxon>
        <taxon>Alphaproteobacteria</taxon>
        <taxon>Rhodobacterales</taxon>
        <taxon>Roseobacteraceae</taxon>
    </lineage>
</organism>
<name>A0A1I4E924_9RHOB</name>
<evidence type="ECO:0000256" key="5">
    <source>
        <dbReference type="ARBA" id="ARBA00023002"/>
    </source>
</evidence>
<dbReference type="InterPro" id="IPR036250">
    <property type="entry name" value="AcylCo_DH-like_C"/>
</dbReference>
<comment type="similarity">
    <text evidence="2">Belongs to the acyl-CoA dehydrogenase family.</text>
</comment>
<evidence type="ECO:0000256" key="4">
    <source>
        <dbReference type="ARBA" id="ARBA00022827"/>
    </source>
</evidence>
<dbReference type="InterPro" id="IPR013786">
    <property type="entry name" value="AcylCoA_DH/ox_N"/>
</dbReference>
<evidence type="ECO:0000256" key="3">
    <source>
        <dbReference type="ARBA" id="ARBA00022630"/>
    </source>
</evidence>
<dbReference type="AlphaFoldDB" id="A0A1I4E924"/>
<feature type="domain" description="Acyl-CoA dehydrogenase/oxidase C-terminal" evidence="6">
    <location>
        <begin position="228"/>
        <end position="358"/>
    </location>
</feature>
<dbReference type="SUPFAM" id="SSF47203">
    <property type="entry name" value="Acyl-CoA dehydrogenase C-terminal domain-like"/>
    <property type="match status" value="1"/>
</dbReference>
<dbReference type="OrthoDB" id="7328575at2"/>
<sequence>MEILNEDLGMVAESAAGLLSQSHPITAFRALRDSGAALGYDKAIVGEMAEMGWMGIALPEDVDGADFGFRAAGLIAEEMGKNLTAGPFLSTAILAATVLRTAGGDTLAQWGPRIAGGDAVIALALEEGVKHRPNRIATTATKAADGTTLNGRKSFVVDGVDADRLIVAAKDGDALVLALVDPQTKGVSVTSQVMLDHRNTAVVSLDDALVPAEAIIAEGDAAQAALDATLRAGRAVAAAEQLGNAKAAAEQTFEYLRTRKQFGVLIGMFQALQHRAADLYCELEQTSSLVAEALNALDQGRDDAEALSRAAKAKAARVGRQATEEGVQMHGGIGMTDEMDLGLFMKRDRALSEFLGDAGHHTEWLLKQRGI</sequence>
<evidence type="ECO:0000256" key="2">
    <source>
        <dbReference type="ARBA" id="ARBA00009347"/>
    </source>
</evidence>
<dbReference type="InterPro" id="IPR009100">
    <property type="entry name" value="AcylCoA_DH/oxidase_NM_dom_sf"/>
</dbReference>
<dbReference type="GO" id="GO:0003995">
    <property type="term" value="F:acyl-CoA dehydrogenase activity"/>
    <property type="evidence" value="ECO:0007669"/>
    <property type="project" value="TreeGrafter"/>
</dbReference>
<keyword evidence="4" id="KW-0274">FAD</keyword>
<proteinExistence type="inferred from homology"/>
<dbReference type="PANTHER" id="PTHR43884:SF20">
    <property type="entry name" value="ACYL-COA DEHYDROGENASE FADE28"/>
    <property type="match status" value="1"/>
</dbReference>
<dbReference type="CDD" id="cd00567">
    <property type="entry name" value="ACAD"/>
    <property type="match status" value="1"/>
</dbReference>
<gene>
    <name evidence="8" type="ORF">SAMN04488036_10445</name>
</gene>
<evidence type="ECO:0000259" key="6">
    <source>
        <dbReference type="Pfam" id="PF00441"/>
    </source>
</evidence>
<dbReference type="EMBL" id="FOSZ01000004">
    <property type="protein sequence ID" value="SFL01087.1"/>
    <property type="molecule type" value="Genomic_DNA"/>
</dbReference>
<dbReference type="Pfam" id="PF00441">
    <property type="entry name" value="Acyl-CoA_dh_1"/>
    <property type="match status" value="1"/>
</dbReference>
<dbReference type="SUPFAM" id="SSF56645">
    <property type="entry name" value="Acyl-CoA dehydrogenase NM domain-like"/>
    <property type="match status" value="1"/>
</dbReference>
<dbReference type="Gene3D" id="1.10.540.10">
    <property type="entry name" value="Acyl-CoA dehydrogenase/oxidase, N-terminal domain"/>
    <property type="match status" value="1"/>
</dbReference>
<feature type="domain" description="Acyl-CoA dehydrogenase/oxidase N-terminal" evidence="7">
    <location>
        <begin position="39"/>
        <end position="117"/>
    </location>
</feature>
<dbReference type="GO" id="GO:0050660">
    <property type="term" value="F:flavin adenine dinucleotide binding"/>
    <property type="evidence" value="ECO:0007669"/>
    <property type="project" value="InterPro"/>
</dbReference>
<dbReference type="RefSeq" id="WP_093323663.1">
    <property type="nucleotide sequence ID" value="NZ_FOSZ01000004.1"/>
</dbReference>
<evidence type="ECO:0000256" key="1">
    <source>
        <dbReference type="ARBA" id="ARBA00001974"/>
    </source>
</evidence>
<dbReference type="InterPro" id="IPR009075">
    <property type="entry name" value="AcylCo_DH/oxidase_C"/>
</dbReference>
<dbReference type="STRING" id="1280847.SAMN04488036_10445"/>
<protein>
    <submittedName>
        <fullName evidence="8">Acyl-CoA dehydrogenase</fullName>
    </submittedName>
</protein>